<evidence type="ECO:0000313" key="1">
    <source>
        <dbReference type="EMBL" id="PJC80490.1"/>
    </source>
</evidence>
<evidence type="ECO:0000313" key="2">
    <source>
        <dbReference type="Proteomes" id="UP000228960"/>
    </source>
</evidence>
<gene>
    <name evidence="1" type="ORF">CO009_01835</name>
</gene>
<name>A0A2M8GJU9_9BACT</name>
<comment type="caution">
    <text evidence="1">The sequence shown here is derived from an EMBL/GenBank/DDBJ whole genome shotgun (WGS) entry which is preliminary data.</text>
</comment>
<sequence>MDELIYTATDARNNFFNILTALQMGKDRVLVKKDRMWNFEIKLLAKTNVKKLGWYDLYGGLSKEVANDMLKAKRLTDKAVARGSQL</sequence>
<organism evidence="1 2">
    <name type="scientific">Candidatus Shapirobacteria bacterium CG_4_8_14_3_um_filter_35_11</name>
    <dbReference type="NCBI Taxonomy" id="1974874"/>
    <lineage>
        <taxon>Bacteria</taxon>
        <taxon>Candidatus Shapironibacteriota</taxon>
    </lineage>
</organism>
<accession>A0A2M8GJU9</accession>
<dbReference type="EMBL" id="PFQM01000050">
    <property type="protein sequence ID" value="PJC80490.1"/>
    <property type="molecule type" value="Genomic_DNA"/>
</dbReference>
<proteinExistence type="predicted"/>
<protein>
    <submittedName>
        <fullName evidence="1">Uncharacterized protein</fullName>
    </submittedName>
</protein>
<reference evidence="2" key="1">
    <citation type="submission" date="2017-09" db="EMBL/GenBank/DDBJ databases">
        <title>Depth-based differentiation of microbial function through sediment-hosted aquifers and enrichment of novel symbionts in the deep terrestrial subsurface.</title>
        <authorList>
            <person name="Probst A.J."/>
            <person name="Ladd B."/>
            <person name="Jarett J.K."/>
            <person name="Geller-Mcgrath D.E."/>
            <person name="Sieber C.M.K."/>
            <person name="Emerson J.B."/>
            <person name="Anantharaman K."/>
            <person name="Thomas B.C."/>
            <person name="Malmstrom R."/>
            <person name="Stieglmeier M."/>
            <person name="Klingl A."/>
            <person name="Woyke T."/>
            <person name="Ryan C.M."/>
            <person name="Banfield J.F."/>
        </authorList>
    </citation>
    <scope>NUCLEOTIDE SEQUENCE [LARGE SCALE GENOMIC DNA]</scope>
</reference>
<dbReference type="Proteomes" id="UP000228960">
    <property type="component" value="Unassembled WGS sequence"/>
</dbReference>
<dbReference type="AlphaFoldDB" id="A0A2M8GJU9"/>